<dbReference type="Proteomes" id="UP001162640">
    <property type="component" value="Unassembled WGS sequence"/>
</dbReference>
<comment type="caution">
    <text evidence="1">The sequence shown here is derived from an EMBL/GenBank/DDBJ whole genome shotgun (WGS) entry which is preliminary data.</text>
</comment>
<dbReference type="SUPFAM" id="SSF52266">
    <property type="entry name" value="SGNH hydrolase"/>
    <property type="match status" value="1"/>
</dbReference>
<proteinExistence type="predicted"/>
<name>A0A9W7AYW0_9STRA</name>
<evidence type="ECO:0000313" key="2">
    <source>
        <dbReference type="Proteomes" id="UP001162640"/>
    </source>
</evidence>
<accession>A0A9W7AYW0</accession>
<dbReference type="Gene3D" id="3.40.50.1110">
    <property type="entry name" value="SGNH hydrolase"/>
    <property type="match status" value="1"/>
</dbReference>
<sequence length="297" mass="32028">MYLTLTTTAQNNTMRFSTALSALPLLASASAFNTTSSDQKIVVAGDSWGTVLAGGSAFGVSYLERALKGHSCPSNVQNIAVPGTTASEWSTGSYLSTLKKAAEEADHIWITLMGNDALEQMPDCARTGKSSEECGDQLYNDMVDKMGQIVDAVNEANPDAKVVGMGYEMMFGGVGCGAVAAMLFPQCWIGKEKEDSSGVRCFNTQVLRMQGVWDELASTRDFLTSLNILGLTQKADGDETAEIGSPNMDALGPNWAWPDYEGCIHPGILPHGDTKLSAAEMLMEEMYNQYWTTEYKC</sequence>
<gene>
    <name evidence="1" type="ORF">TL16_g08920</name>
</gene>
<dbReference type="AlphaFoldDB" id="A0A9W7AYW0"/>
<dbReference type="EMBL" id="BLQM01000300">
    <property type="protein sequence ID" value="GMH81411.1"/>
    <property type="molecule type" value="Genomic_DNA"/>
</dbReference>
<dbReference type="InterPro" id="IPR036514">
    <property type="entry name" value="SGNH_hydro_sf"/>
</dbReference>
<evidence type="ECO:0000313" key="1">
    <source>
        <dbReference type="EMBL" id="GMH81411.1"/>
    </source>
</evidence>
<organism evidence="1 2">
    <name type="scientific">Triparma laevis f. inornata</name>
    <dbReference type="NCBI Taxonomy" id="1714386"/>
    <lineage>
        <taxon>Eukaryota</taxon>
        <taxon>Sar</taxon>
        <taxon>Stramenopiles</taxon>
        <taxon>Ochrophyta</taxon>
        <taxon>Bolidophyceae</taxon>
        <taxon>Parmales</taxon>
        <taxon>Triparmaceae</taxon>
        <taxon>Triparma</taxon>
    </lineage>
</organism>
<protein>
    <submittedName>
        <fullName evidence="1">Uncharacterized protein</fullName>
    </submittedName>
</protein>
<reference evidence="2" key="1">
    <citation type="journal article" date="2023" name="Commun. Biol.">
        <title>Genome analysis of Parmales, the sister group of diatoms, reveals the evolutionary specialization of diatoms from phago-mixotrophs to photoautotrophs.</title>
        <authorList>
            <person name="Ban H."/>
            <person name="Sato S."/>
            <person name="Yoshikawa S."/>
            <person name="Yamada K."/>
            <person name="Nakamura Y."/>
            <person name="Ichinomiya M."/>
            <person name="Sato N."/>
            <person name="Blanc-Mathieu R."/>
            <person name="Endo H."/>
            <person name="Kuwata A."/>
            <person name="Ogata H."/>
        </authorList>
    </citation>
    <scope>NUCLEOTIDE SEQUENCE [LARGE SCALE GENOMIC DNA]</scope>
</reference>